<keyword evidence="5 9" id="KW-0812">Transmembrane</keyword>
<dbReference type="GO" id="GO:0005886">
    <property type="term" value="C:plasma membrane"/>
    <property type="evidence" value="ECO:0007669"/>
    <property type="project" value="UniProtKB-SubCell"/>
</dbReference>
<comment type="similarity">
    <text evidence="9">Belongs to the major facilitator superfamily. EntS (TC 2.A.1.38) family.</text>
</comment>
<evidence type="ECO:0000256" key="2">
    <source>
        <dbReference type="ARBA" id="ARBA00022448"/>
    </source>
</evidence>
<feature type="topological domain" description="Cytoplasmic" evidence="9">
    <location>
        <begin position="359"/>
        <end position="378"/>
    </location>
</feature>
<feature type="transmembrane region" description="Helical" evidence="10">
    <location>
        <begin position="405"/>
        <end position="423"/>
    </location>
</feature>
<feature type="topological domain" description="Periplasmic" evidence="9">
    <location>
        <position position="200"/>
    </location>
</feature>
<feature type="transmembrane region" description="Helical" evidence="10">
    <location>
        <begin position="133"/>
        <end position="157"/>
    </location>
</feature>
<dbReference type="Gene3D" id="1.20.1250.20">
    <property type="entry name" value="MFS general substrate transporter like domains"/>
    <property type="match status" value="1"/>
</dbReference>
<feature type="transmembrane region" description="Helical" evidence="10">
    <location>
        <begin position="335"/>
        <end position="358"/>
    </location>
</feature>
<feature type="topological domain" description="Cytoplasmic" evidence="9">
    <location>
        <begin position="422"/>
        <end position="445"/>
    </location>
</feature>
<feature type="transmembrane region" description="Helical" evidence="10">
    <location>
        <begin position="45"/>
        <end position="66"/>
    </location>
</feature>
<dbReference type="InterPro" id="IPR020846">
    <property type="entry name" value="MFS_dom"/>
</dbReference>
<accession>A0A448SHU9</accession>
<dbReference type="AlphaFoldDB" id="A0A448SHU9"/>
<feature type="topological domain" description="Periplasmic" evidence="9">
    <location>
        <begin position="330"/>
        <end position="335"/>
    </location>
</feature>
<dbReference type="EMBL" id="LR134493">
    <property type="protein sequence ID" value="VEI67328.1"/>
    <property type="molecule type" value="Genomic_DNA"/>
</dbReference>
<keyword evidence="4 9" id="KW-0997">Cell inner membrane</keyword>
<feature type="topological domain" description="Periplasmic" evidence="9">
    <location>
        <begin position="65"/>
        <end position="77"/>
    </location>
</feature>
<evidence type="ECO:0000256" key="6">
    <source>
        <dbReference type="ARBA" id="ARBA00022989"/>
    </source>
</evidence>
<feature type="topological domain" description="Cytoplasmic" evidence="9">
    <location>
        <begin position="222"/>
        <end position="240"/>
    </location>
</feature>
<dbReference type="NCBIfam" id="NF007792">
    <property type="entry name" value="PRK10489.1"/>
    <property type="match status" value="1"/>
</dbReference>
<feature type="topological domain" description="Cytoplasmic" evidence="9">
    <location>
        <begin position="99"/>
        <end position="105"/>
    </location>
</feature>
<evidence type="ECO:0000256" key="9">
    <source>
        <dbReference type="HAMAP-Rule" id="MF_01436"/>
    </source>
</evidence>
<comment type="function">
    <text evidence="9">Component of an export pathway for enterobactin.</text>
</comment>
<dbReference type="HAMAP" id="MF_01436">
    <property type="entry name" value="MFS_EntS"/>
    <property type="match status" value="1"/>
</dbReference>
<dbReference type="Pfam" id="PF07690">
    <property type="entry name" value="MFS_1"/>
    <property type="match status" value="1"/>
</dbReference>
<evidence type="ECO:0000313" key="13">
    <source>
        <dbReference type="Proteomes" id="UP000281904"/>
    </source>
</evidence>
<sequence>MSRCSIAVASVQFLFKAVVIKKMSKPSILLDFGLLKTNQAFRAVFCARFISILALGLMAIAIPVQIQALTGSTLLVGLAVTLAGGGMFAGLLMGGVLADRYERRRLILFARSTCGVGFVGMCLNAALPEPSLTAIYLLAVWDGFFGAVGVTALLAATPALVGRENIVQAGAISMLTVRFGSILSPAAGGLLIAHAGVAWNYGLAALGTLLTLVPLLRLPQLPPPEQPREHPLKALAGGFAFLFQNKVIGMVALIGALLTMASAVRILYPALAGNWGVDASQLGFMYAAVPLGAALGAFTSGRVAQVARPGWMMLLTAIAAFVAVGLFGLMPWYGLALACLVAFGYLSALNSLLQYGLIQNLTPDAFLGRINGLWTAQNVVGDALGALLLGAMGALMLPAMTSTGFGFGAALLGVVLLVVMGSLRRVTRSEPEATLQPAAAQASGK</sequence>
<feature type="transmembrane region" description="Helical" evidence="10">
    <location>
        <begin position="280"/>
        <end position="298"/>
    </location>
</feature>
<evidence type="ECO:0000256" key="10">
    <source>
        <dbReference type="SAM" id="Phobius"/>
    </source>
</evidence>
<feature type="transmembrane region" description="Helical" evidence="10">
    <location>
        <begin position="72"/>
        <end position="94"/>
    </location>
</feature>
<feature type="transmembrane region" description="Helical" evidence="10">
    <location>
        <begin position="247"/>
        <end position="268"/>
    </location>
</feature>
<dbReference type="PANTHER" id="PTHR23513:SF9">
    <property type="entry name" value="ENTEROBACTIN EXPORTER ENTS"/>
    <property type="match status" value="1"/>
</dbReference>
<keyword evidence="2 9" id="KW-0813">Transport</keyword>
<dbReference type="InterPro" id="IPR036259">
    <property type="entry name" value="MFS_trans_sf"/>
</dbReference>
<protein>
    <recommendedName>
        <fullName evidence="9">Enterobactin exporter EntS</fullName>
    </recommendedName>
</protein>
<name>A0A448SHU9_SERRU</name>
<comment type="similarity">
    <text evidence="8">Belongs to the major facilitator superfamily. Drug:H(+) antiporter-3 (DHA3) (TC 2.A.1.21) family.</text>
</comment>
<gene>
    <name evidence="12" type="primary">entS_1</name>
    <name evidence="9" type="synonym">entS</name>
    <name evidence="12" type="ORF">NCTC10036_02965</name>
</gene>
<evidence type="ECO:0000256" key="3">
    <source>
        <dbReference type="ARBA" id="ARBA00022475"/>
    </source>
</evidence>
<comment type="subcellular location">
    <subcellularLocation>
        <location evidence="9">Cell inner membrane</location>
        <topology evidence="9">Multi-pass membrane protein</topology>
    </subcellularLocation>
    <subcellularLocation>
        <location evidence="1">Cell membrane</location>
        <topology evidence="1">Multi-pass membrane protein</topology>
    </subcellularLocation>
</comment>
<dbReference type="Proteomes" id="UP000281904">
    <property type="component" value="Chromosome"/>
</dbReference>
<reference evidence="12 13" key="1">
    <citation type="submission" date="2018-12" db="EMBL/GenBank/DDBJ databases">
        <authorList>
            <consortium name="Pathogen Informatics"/>
        </authorList>
    </citation>
    <scope>NUCLEOTIDE SEQUENCE [LARGE SCALE GENOMIC DNA]</scope>
    <source>
        <strain evidence="12 13">NCTC10036</strain>
    </source>
</reference>
<keyword evidence="7 9" id="KW-0472">Membrane</keyword>
<feature type="topological domain" description="Cytoplasmic" evidence="9">
    <location>
        <begin position="153"/>
        <end position="178"/>
    </location>
</feature>
<evidence type="ECO:0000259" key="11">
    <source>
        <dbReference type="PROSITE" id="PS50850"/>
    </source>
</evidence>
<evidence type="ECO:0000256" key="8">
    <source>
        <dbReference type="ARBA" id="ARBA00038075"/>
    </source>
</evidence>
<evidence type="ECO:0000256" key="1">
    <source>
        <dbReference type="ARBA" id="ARBA00004651"/>
    </source>
</evidence>
<feature type="topological domain" description="Periplasmic" evidence="9">
    <location>
        <begin position="127"/>
        <end position="131"/>
    </location>
</feature>
<dbReference type="CDD" id="cd06173">
    <property type="entry name" value="MFS_MefA_like"/>
    <property type="match status" value="1"/>
</dbReference>
<feature type="topological domain" description="Cytoplasmic" evidence="9">
    <location>
        <begin position="1"/>
        <end position="43"/>
    </location>
</feature>
<feature type="transmembrane region" description="Helical" evidence="10">
    <location>
        <begin position="106"/>
        <end position="127"/>
    </location>
</feature>
<evidence type="ECO:0000256" key="5">
    <source>
        <dbReference type="ARBA" id="ARBA00022692"/>
    </source>
</evidence>
<proteinExistence type="inferred from homology"/>
<dbReference type="InterPro" id="IPR011701">
    <property type="entry name" value="MFS"/>
</dbReference>
<evidence type="ECO:0000256" key="4">
    <source>
        <dbReference type="ARBA" id="ARBA00022519"/>
    </source>
</evidence>
<organism evidence="12 13">
    <name type="scientific">Serratia rubidaea</name>
    <name type="common">Serratia marinorubra</name>
    <dbReference type="NCBI Taxonomy" id="61652"/>
    <lineage>
        <taxon>Bacteria</taxon>
        <taxon>Pseudomonadati</taxon>
        <taxon>Pseudomonadota</taxon>
        <taxon>Gammaproteobacteria</taxon>
        <taxon>Enterobacterales</taxon>
        <taxon>Yersiniaceae</taxon>
        <taxon>Serratia</taxon>
    </lineage>
</organism>
<dbReference type="SUPFAM" id="SSF103473">
    <property type="entry name" value="MFS general substrate transporter"/>
    <property type="match status" value="1"/>
</dbReference>
<feature type="transmembrane region" description="Helical" evidence="10">
    <location>
        <begin position="169"/>
        <end position="192"/>
    </location>
</feature>
<feature type="topological domain" description="Periplasmic" evidence="9">
    <location>
        <begin position="262"/>
        <end position="278"/>
    </location>
</feature>
<dbReference type="PANTHER" id="PTHR23513">
    <property type="entry name" value="INTEGRAL MEMBRANE EFFLUX PROTEIN-RELATED"/>
    <property type="match status" value="1"/>
</dbReference>
<dbReference type="InterPro" id="IPR023722">
    <property type="entry name" value="Enterobactin_exp_EntS"/>
</dbReference>
<feature type="topological domain" description="Cytoplasmic" evidence="9">
    <location>
        <begin position="300"/>
        <end position="309"/>
    </location>
</feature>
<dbReference type="PROSITE" id="PS50850">
    <property type="entry name" value="MFS"/>
    <property type="match status" value="1"/>
</dbReference>
<feature type="domain" description="Major facilitator superfamily (MFS) profile" evidence="11">
    <location>
        <begin position="40"/>
        <end position="427"/>
    </location>
</feature>
<dbReference type="GO" id="GO:0042931">
    <property type="term" value="F:enterobactin transmembrane transporter activity"/>
    <property type="evidence" value="ECO:0007669"/>
    <property type="project" value="InterPro"/>
</dbReference>
<feature type="topological domain" description="Periplasmic" evidence="9">
    <location>
        <position position="400"/>
    </location>
</feature>
<evidence type="ECO:0000256" key="7">
    <source>
        <dbReference type="ARBA" id="ARBA00023136"/>
    </source>
</evidence>
<evidence type="ECO:0000313" key="12">
    <source>
        <dbReference type="EMBL" id="VEI67328.1"/>
    </source>
</evidence>
<feature type="transmembrane region" description="Helical" evidence="10">
    <location>
        <begin position="310"/>
        <end position="329"/>
    </location>
</feature>
<keyword evidence="6 9" id="KW-1133">Transmembrane helix</keyword>
<keyword evidence="3 9" id="KW-1003">Cell membrane</keyword>